<dbReference type="OrthoDB" id="7388953at2"/>
<feature type="signal peptide" evidence="1">
    <location>
        <begin position="1"/>
        <end position="21"/>
    </location>
</feature>
<dbReference type="InterPro" id="IPR011990">
    <property type="entry name" value="TPR-like_helical_dom_sf"/>
</dbReference>
<organism evidence="3 4">
    <name type="scientific">Sphingobium algorifonticola</name>
    <dbReference type="NCBI Taxonomy" id="2008318"/>
    <lineage>
        <taxon>Bacteria</taxon>
        <taxon>Pseudomonadati</taxon>
        <taxon>Pseudomonadota</taxon>
        <taxon>Alphaproteobacteria</taxon>
        <taxon>Sphingomonadales</taxon>
        <taxon>Sphingomonadaceae</taxon>
        <taxon>Sphingobium</taxon>
    </lineage>
</organism>
<evidence type="ECO:0000256" key="1">
    <source>
        <dbReference type="SAM" id="SignalP"/>
    </source>
</evidence>
<comment type="caution">
    <text evidence="3">The sequence shown here is derived from an EMBL/GenBank/DDBJ whole genome shotgun (WGS) entry which is preliminary data.</text>
</comment>
<keyword evidence="1" id="KW-0732">Signal</keyword>
<feature type="domain" description="SPOR" evidence="2">
    <location>
        <begin position="341"/>
        <end position="425"/>
    </location>
</feature>
<keyword evidence="4" id="KW-1185">Reference proteome</keyword>
<gene>
    <name evidence="3" type="ORF">ENE74_11315</name>
</gene>
<dbReference type="GO" id="GO:0042834">
    <property type="term" value="F:peptidoglycan binding"/>
    <property type="evidence" value="ECO:0007669"/>
    <property type="project" value="InterPro"/>
</dbReference>
<evidence type="ECO:0000313" key="4">
    <source>
        <dbReference type="Proteomes" id="UP000282977"/>
    </source>
</evidence>
<protein>
    <submittedName>
        <fullName evidence="3">SPOR domain-containing protein</fullName>
    </submittedName>
</protein>
<dbReference type="SUPFAM" id="SSF110997">
    <property type="entry name" value="Sporulation related repeat"/>
    <property type="match status" value="1"/>
</dbReference>
<dbReference type="Gene3D" id="1.25.40.10">
    <property type="entry name" value="Tetratricopeptide repeat domain"/>
    <property type="match status" value="1"/>
</dbReference>
<dbReference type="AlphaFoldDB" id="A0A437J774"/>
<dbReference type="Gene3D" id="3.30.70.1070">
    <property type="entry name" value="Sporulation related repeat"/>
    <property type="match status" value="1"/>
</dbReference>
<reference evidence="3 4" key="1">
    <citation type="submission" date="2019-01" db="EMBL/GenBank/DDBJ databases">
        <authorList>
            <person name="Chen W.-M."/>
        </authorList>
    </citation>
    <scope>NUCLEOTIDE SEQUENCE [LARGE SCALE GENOMIC DNA]</scope>
    <source>
        <strain evidence="3 4">TLA-22</strain>
    </source>
</reference>
<sequence>MTNMPLLHMAASSLIIGLTLAGCTSGNAMMARAGESGAKADGQLVTLARQAEAALARRDTTTAITAAETLVSLDPRNAGYRVLLGRAYLGDGRMTSAESAFTDAMTLGDTGARTIVSLSLAKVALGKSADGRALLVTHMDSVPAADYGLAMAMAGDPLEAIRILTAAAQDREADAKTRQNLAYAYALAGQWREARLMAAQDLAPLAATQRVVAWAQTAGQGGEPARVAALIGAPIRADDGGLPARLALGAPDVPAVQVAQAEMPVAEPVAEPTAEPTAKSAPAMLAAASTETSAAPSEISADEVPVIRAPVTPLRTADIGSTPVARATTMMRKVALMLPVPGATTAYAVQLGAYDSVAVARERWQRMARSNAQLARFPVSYSAANVHGRLYHRLALGGFADRAAADQMCRIVRSRGGACFVRATTPDMKWAKAAPLPKKQQFAAR</sequence>
<dbReference type="InterPro" id="IPR036680">
    <property type="entry name" value="SPOR-like_sf"/>
</dbReference>
<dbReference type="SUPFAM" id="SSF48452">
    <property type="entry name" value="TPR-like"/>
    <property type="match status" value="1"/>
</dbReference>
<dbReference type="Proteomes" id="UP000282977">
    <property type="component" value="Unassembled WGS sequence"/>
</dbReference>
<dbReference type="EMBL" id="RZUL01000003">
    <property type="protein sequence ID" value="RVT41031.1"/>
    <property type="molecule type" value="Genomic_DNA"/>
</dbReference>
<dbReference type="InterPro" id="IPR007730">
    <property type="entry name" value="SPOR-like_dom"/>
</dbReference>
<name>A0A437J774_9SPHN</name>
<proteinExistence type="predicted"/>
<feature type="chain" id="PRO_5019293591" evidence="1">
    <location>
        <begin position="22"/>
        <end position="445"/>
    </location>
</feature>
<accession>A0A437J774</accession>
<evidence type="ECO:0000313" key="3">
    <source>
        <dbReference type="EMBL" id="RVT41031.1"/>
    </source>
</evidence>
<evidence type="ECO:0000259" key="2">
    <source>
        <dbReference type="PROSITE" id="PS51724"/>
    </source>
</evidence>
<dbReference type="Pfam" id="PF05036">
    <property type="entry name" value="SPOR"/>
    <property type="match status" value="1"/>
</dbReference>
<dbReference type="PROSITE" id="PS51724">
    <property type="entry name" value="SPOR"/>
    <property type="match status" value="1"/>
</dbReference>
<dbReference type="RefSeq" id="WP_127691027.1">
    <property type="nucleotide sequence ID" value="NZ_RZUL01000003.1"/>
</dbReference>